<evidence type="ECO:0000256" key="1">
    <source>
        <dbReference type="ARBA" id="ARBA00006068"/>
    </source>
</evidence>
<dbReference type="PATRIC" id="fig|1379739.3.peg.3335"/>
<dbReference type="InterPro" id="IPR050922">
    <property type="entry name" value="LytR/CpsA/Psr_CW_biosynth"/>
</dbReference>
<proteinExistence type="inferred from homology"/>
<dbReference type="EMBL" id="JXSU01000007">
    <property type="protein sequence ID" value="KIS24768.1"/>
    <property type="molecule type" value="Genomic_DNA"/>
</dbReference>
<gene>
    <name evidence="5" type="ORF">N495_14700</name>
</gene>
<dbReference type="NCBIfam" id="TIGR00350">
    <property type="entry name" value="lytR_cpsA_psr"/>
    <property type="match status" value="1"/>
</dbReference>
<keyword evidence="2" id="KW-0812">Transmembrane</keyword>
<keyword evidence="2" id="KW-1133">Transmembrane helix</keyword>
<name>A0A0D1A1Q5_CLOBO</name>
<dbReference type="RefSeq" id="WP_043032245.1">
    <property type="nucleotide sequence ID" value="NZ_JXSU01000007.1"/>
</dbReference>
<dbReference type="Pfam" id="PF03816">
    <property type="entry name" value="LytR_cpsA_psr"/>
    <property type="match status" value="1"/>
</dbReference>
<feature type="domain" description="LytR/CpsA/Psr regulator C-terminal" evidence="4">
    <location>
        <begin position="334"/>
        <end position="419"/>
    </location>
</feature>
<dbReference type="PANTHER" id="PTHR33392:SF6">
    <property type="entry name" value="POLYISOPRENYL-TEICHOIC ACID--PEPTIDOGLYCAN TEICHOIC ACID TRANSFERASE TAGU"/>
    <property type="match status" value="1"/>
</dbReference>
<dbReference type="InterPro" id="IPR004474">
    <property type="entry name" value="LytR_CpsA_psr"/>
</dbReference>
<dbReference type="PANTHER" id="PTHR33392">
    <property type="entry name" value="POLYISOPRENYL-TEICHOIC ACID--PEPTIDOGLYCAN TEICHOIC ACID TRANSFERASE TAGU"/>
    <property type="match status" value="1"/>
</dbReference>
<dbReference type="OrthoDB" id="305468at2"/>
<evidence type="ECO:0000259" key="3">
    <source>
        <dbReference type="Pfam" id="PF03816"/>
    </source>
</evidence>
<evidence type="ECO:0000313" key="6">
    <source>
        <dbReference type="Proteomes" id="UP000032250"/>
    </source>
</evidence>
<dbReference type="Gene3D" id="3.30.70.2390">
    <property type="match status" value="1"/>
</dbReference>
<feature type="transmembrane region" description="Helical" evidence="2">
    <location>
        <begin position="20"/>
        <end position="41"/>
    </location>
</feature>
<dbReference type="HOGENOM" id="CLU_016455_5_2_9"/>
<dbReference type="Pfam" id="PF13399">
    <property type="entry name" value="LytR_C"/>
    <property type="match status" value="1"/>
</dbReference>
<dbReference type="InterPro" id="IPR027381">
    <property type="entry name" value="LytR/CpsA/Psr_C"/>
</dbReference>
<reference evidence="5 6" key="1">
    <citation type="submission" date="2014-06" db="EMBL/GenBank/DDBJ databases">
        <title>Genome characterization of distinct group I Clostridium botulinum lineages.</title>
        <authorList>
            <person name="Giordani F."/>
            <person name="Anselmo A."/>
            <person name="Fillo S."/>
            <person name="Palozzi A.M."/>
            <person name="Fortunato A."/>
            <person name="Gentile B."/>
            <person name="Ciammaruconi A."/>
            <person name="Anniballi F."/>
            <person name="De Medici D."/>
            <person name="Lista F."/>
        </authorList>
    </citation>
    <scope>NUCLEOTIDE SEQUENCE [LARGE SCALE GENOMIC DNA]</scope>
    <source>
        <strain evidence="5 6">B2 450</strain>
    </source>
</reference>
<dbReference type="Gene3D" id="3.40.630.190">
    <property type="entry name" value="LCP protein"/>
    <property type="match status" value="1"/>
</dbReference>
<evidence type="ECO:0000259" key="4">
    <source>
        <dbReference type="Pfam" id="PF13399"/>
    </source>
</evidence>
<comment type="similarity">
    <text evidence="1">Belongs to the LytR/CpsA/Psr (LCP) family.</text>
</comment>
<comment type="caution">
    <text evidence="5">The sequence shown here is derived from an EMBL/GenBank/DDBJ whole genome shotgun (WGS) entry which is preliminary data.</text>
</comment>
<protein>
    <submittedName>
        <fullName evidence="5">Transcriptional regulator</fullName>
    </submittedName>
</protein>
<dbReference type="Proteomes" id="UP000032250">
    <property type="component" value="Unassembled WGS sequence"/>
</dbReference>
<evidence type="ECO:0000313" key="5">
    <source>
        <dbReference type="EMBL" id="KIS24768.1"/>
    </source>
</evidence>
<keyword evidence="2" id="KW-0472">Membrane</keyword>
<evidence type="ECO:0000256" key="2">
    <source>
        <dbReference type="SAM" id="Phobius"/>
    </source>
</evidence>
<feature type="domain" description="Cell envelope-related transcriptional attenuator" evidence="3">
    <location>
        <begin position="88"/>
        <end position="241"/>
    </location>
</feature>
<dbReference type="AlphaFoldDB" id="A0A0D1A1Q5"/>
<organism evidence="5 6">
    <name type="scientific">Clostridium botulinum B2 450</name>
    <dbReference type="NCBI Taxonomy" id="1379739"/>
    <lineage>
        <taxon>Bacteria</taxon>
        <taxon>Bacillati</taxon>
        <taxon>Bacillota</taxon>
        <taxon>Clostridia</taxon>
        <taxon>Eubacteriales</taxon>
        <taxon>Clostridiaceae</taxon>
        <taxon>Clostridium</taxon>
    </lineage>
</organism>
<sequence>MGNDIKKKKKASKRKKSRSLKIIIILFSFIILLGILGYFYLLGFTNNSKLGEGKINTKKAEAGEPVNILVMGVDIGDPGSKEASDPKRTDTMLVVNYNPKTKNINMVSVPRDTRVTMNGKKIKINSAHAINGVNGSIAAVENLLGIEINNYAKIDYEGFRKVIDAIGGVEMDITRNMNYDDPSQNLHIHFQKGTTVHLDGKKAEEFFRWRKNNNGTGFADGDLGRIENQHKFISKVVEKVKSPSIIPKIPNILSTIPDYVETDMSPEEIIKYGYAVTKGDKSSINMITLQGEAKYIGNVSYFIYDREKNRDIVYTLKAGGTSQKDNNTEIDKSEIKIKVLNGTKVNGLAADCERKLKEMGYSNIVTGNGERRDFTKVRLKKDSSISTGEIENYLNIPNIEKNIQSDENFDIIILLGKDFANNRN</sequence>
<accession>A0A0D1A1Q5</accession>